<evidence type="ECO:0000313" key="2">
    <source>
        <dbReference type="EMBL" id="CRK91064.1"/>
    </source>
</evidence>
<evidence type="ECO:0000256" key="1">
    <source>
        <dbReference type="SAM" id="Phobius"/>
    </source>
</evidence>
<organism evidence="2 3">
    <name type="scientific">Clunio marinus</name>
    <dbReference type="NCBI Taxonomy" id="568069"/>
    <lineage>
        <taxon>Eukaryota</taxon>
        <taxon>Metazoa</taxon>
        <taxon>Ecdysozoa</taxon>
        <taxon>Arthropoda</taxon>
        <taxon>Hexapoda</taxon>
        <taxon>Insecta</taxon>
        <taxon>Pterygota</taxon>
        <taxon>Neoptera</taxon>
        <taxon>Endopterygota</taxon>
        <taxon>Diptera</taxon>
        <taxon>Nematocera</taxon>
        <taxon>Chironomoidea</taxon>
        <taxon>Chironomidae</taxon>
        <taxon>Clunio</taxon>
    </lineage>
</organism>
<evidence type="ECO:0000313" key="3">
    <source>
        <dbReference type="Proteomes" id="UP000183832"/>
    </source>
</evidence>
<dbReference type="EMBL" id="CVRI01000020">
    <property type="protein sequence ID" value="CRK91064.1"/>
    <property type="molecule type" value="Genomic_DNA"/>
</dbReference>
<protein>
    <submittedName>
        <fullName evidence="2">CLUMA_CG004752, isoform A</fullName>
    </submittedName>
</protein>
<keyword evidence="1" id="KW-0472">Membrane</keyword>
<keyword evidence="3" id="KW-1185">Reference proteome</keyword>
<name>A0A1J1HSL3_9DIPT</name>
<gene>
    <name evidence="2" type="ORF">CLUMA_CG004752</name>
</gene>
<dbReference type="Proteomes" id="UP000183832">
    <property type="component" value="Unassembled WGS sequence"/>
</dbReference>
<accession>A0A1J1HSL3</accession>
<keyword evidence="1" id="KW-0812">Transmembrane</keyword>
<keyword evidence="1" id="KW-1133">Transmembrane helix</keyword>
<reference evidence="2 3" key="1">
    <citation type="submission" date="2015-04" db="EMBL/GenBank/DDBJ databases">
        <authorList>
            <person name="Syromyatnikov M.Y."/>
            <person name="Popov V.N."/>
        </authorList>
    </citation>
    <scope>NUCLEOTIDE SEQUENCE [LARGE SCALE GENOMIC DNA]</scope>
</reference>
<dbReference type="AlphaFoldDB" id="A0A1J1HSL3"/>
<proteinExistence type="predicted"/>
<sequence length="72" mass="8029">MRNLKTELGKPSDVNSDHKNFTKLRLLLSKIGDHQSVTEITFKNSSTFSTLDYKALALSILGVLIGYALMLM</sequence>
<feature type="transmembrane region" description="Helical" evidence="1">
    <location>
        <begin position="53"/>
        <end position="71"/>
    </location>
</feature>